<gene>
    <name evidence="2" type="ORF">BD626DRAFT_564059</name>
</gene>
<evidence type="ECO:0000313" key="2">
    <source>
        <dbReference type="EMBL" id="TRM70418.1"/>
    </source>
</evidence>
<dbReference type="Proteomes" id="UP000320762">
    <property type="component" value="Unassembled WGS sequence"/>
</dbReference>
<comment type="caution">
    <text evidence="2">The sequence shown here is derived from an EMBL/GenBank/DDBJ whole genome shotgun (WGS) entry which is preliminary data.</text>
</comment>
<dbReference type="OrthoDB" id="2507488at2759"/>
<dbReference type="AlphaFoldDB" id="A0A550D050"/>
<name>A0A550D050_9AGAR</name>
<protein>
    <submittedName>
        <fullName evidence="2">Uncharacterized protein</fullName>
    </submittedName>
</protein>
<organism evidence="2 3">
    <name type="scientific">Schizophyllum amplum</name>
    <dbReference type="NCBI Taxonomy" id="97359"/>
    <lineage>
        <taxon>Eukaryota</taxon>
        <taxon>Fungi</taxon>
        <taxon>Dikarya</taxon>
        <taxon>Basidiomycota</taxon>
        <taxon>Agaricomycotina</taxon>
        <taxon>Agaricomycetes</taxon>
        <taxon>Agaricomycetidae</taxon>
        <taxon>Agaricales</taxon>
        <taxon>Schizophyllaceae</taxon>
        <taxon>Schizophyllum</taxon>
    </lineage>
</organism>
<accession>A0A550D050</accession>
<feature type="region of interest" description="Disordered" evidence="1">
    <location>
        <begin position="81"/>
        <end position="152"/>
    </location>
</feature>
<dbReference type="EMBL" id="VDMD01000001">
    <property type="protein sequence ID" value="TRM70418.1"/>
    <property type="molecule type" value="Genomic_DNA"/>
</dbReference>
<feature type="compositionally biased region" description="Low complexity" evidence="1">
    <location>
        <begin position="95"/>
        <end position="109"/>
    </location>
</feature>
<reference evidence="2 3" key="1">
    <citation type="journal article" date="2019" name="New Phytol.">
        <title>Comparative genomics reveals unique wood-decay strategies and fruiting body development in the Schizophyllaceae.</title>
        <authorList>
            <person name="Almasi E."/>
            <person name="Sahu N."/>
            <person name="Krizsan K."/>
            <person name="Balint B."/>
            <person name="Kovacs G.M."/>
            <person name="Kiss B."/>
            <person name="Cseklye J."/>
            <person name="Drula E."/>
            <person name="Henrissat B."/>
            <person name="Nagy I."/>
            <person name="Chovatia M."/>
            <person name="Adam C."/>
            <person name="LaButti K."/>
            <person name="Lipzen A."/>
            <person name="Riley R."/>
            <person name="Grigoriev I.V."/>
            <person name="Nagy L.G."/>
        </authorList>
    </citation>
    <scope>NUCLEOTIDE SEQUENCE [LARGE SCALE GENOMIC DNA]</scope>
    <source>
        <strain evidence="2 3">NL-1724</strain>
    </source>
</reference>
<proteinExistence type="predicted"/>
<keyword evidence="3" id="KW-1185">Reference proteome</keyword>
<evidence type="ECO:0000256" key="1">
    <source>
        <dbReference type="SAM" id="MobiDB-lite"/>
    </source>
</evidence>
<sequence length="330" mass="35551">MDCEGNALDRREQTGSASLAAMPLHCTHDPLILPLEYHESCNVNYLILELTGDEQADFSALRNSHPARRRSNDFWMENRRTARKRGRASTTTWPAAQQHQEAQGAQGWAPLSGAVDEPDRGGGGGVGSPLTAPEPSTAACGSTPPPFTFTMNGVPPDTAALDMDTPATTLNRRLTRAASKLGVKDVLCTRKRQLTTVLGALLEGDTQALEASWPLGSAPADDVQHMLEPFETRMSKGLRVRAACRPRQRRSPPSIRSVAPDLRLCTHPPSTNKEVNTVCFLADLARQASKTARPSPVAALAKAPLTPPLPLDCDRKLCLRPTKKSGAGDD</sequence>
<evidence type="ECO:0000313" key="3">
    <source>
        <dbReference type="Proteomes" id="UP000320762"/>
    </source>
</evidence>